<dbReference type="InterPro" id="IPR016181">
    <property type="entry name" value="Acyl_CoA_acyltransferase"/>
</dbReference>
<keyword evidence="2" id="KW-1185">Reference proteome</keyword>
<proteinExistence type="predicted"/>
<evidence type="ECO:0000313" key="2">
    <source>
        <dbReference type="Proteomes" id="UP000007076"/>
    </source>
</evidence>
<protein>
    <recommendedName>
        <fullName evidence="3">Acetyltransferase</fullName>
    </recommendedName>
</protein>
<dbReference type="Gene3D" id="3.40.630.30">
    <property type="match status" value="1"/>
</dbReference>
<evidence type="ECO:0000313" key="1">
    <source>
        <dbReference type="EMBL" id="BAJ26474.1"/>
    </source>
</evidence>
<evidence type="ECO:0008006" key="3">
    <source>
        <dbReference type="Google" id="ProtNLM"/>
    </source>
</evidence>
<reference evidence="1 2" key="1">
    <citation type="journal article" date="2010" name="DNA Res.">
        <title>Genome sequence of Kitasatospora setae NBRC 14216T: an evolutionary snapshot of the family Streptomycetaceae.</title>
        <authorList>
            <person name="Ichikawa N."/>
            <person name="Oguchi A."/>
            <person name="Ikeda H."/>
            <person name="Ishikawa J."/>
            <person name="Kitani S."/>
            <person name="Watanabe Y."/>
            <person name="Nakamura S."/>
            <person name="Katano Y."/>
            <person name="Kishi E."/>
            <person name="Sasagawa M."/>
            <person name="Ankai A."/>
            <person name="Fukui S."/>
            <person name="Hashimoto Y."/>
            <person name="Kamata S."/>
            <person name="Otoguro M."/>
            <person name="Tanikawa S."/>
            <person name="Nihira T."/>
            <person name="Horinouchi S."/>
            <person name="Ohnishi Y."/>
            <person name="Hayakawa M."/>
            <person name="Kuzuyama T."/>
            <person name="Arisawa A."/>
            <person name="Nomoto F."/>
            <person name="Miura H."/>
            <person name="Takahashi Y."/>
            <person name="Fujita N."/>
        </authorList>
    </citation>
    <scope>NUCLEOTIDE SEQUENCE [LARGE SCALE GENOMIC DNA]</scope>
    <source>
        <strain evidence="2">ATCC 33774 / DSM 43861 / JCM 3304 / KCC A-0304 / NBRC 14216 / KM-6054</strain>
    </source>
</reference>
<dbReference type="RefSeq" id="WP_014133793.1">
    <property type="nucleotide sequence ID" value="NC_016109.1"/>
</dbReference>
<sequence>MELSRYGTLTGGARRELLAVYADVRAPLLHLPNYRVAAFAERLDGYAAGPGFGLVLGRAEGSGVVGYAYGTTVAAGDRYWARMAEPLPAGFTDAPVLALREIGVRAAWRGSGTARRIHDALVAGRAEGRAVLMVNPLAGEGKVLRVYESWGYEAFNSQAATADSPRLLVMVRPAR</sequence>
<dbReference type="STRING" id="452652.KSE_06330"/>
<dbReference type="PATRIC" id="fig|452652.3.peg.623"/>
<dbReference type="AlphaFoldDB" id="E4N5J3"/>
<name>E4N5J3_KITSK</name>
<dbReference type="KEGG" id="ksk:KSE_06330"/>
<gene>
    <name evidence="1" type="ordered locus">KSE_06330</name>
</gene>
<dbReference type="EMBL" id="AP010968">
    <property type="protein sequence ID" value="BAJ26474.1"/>
    <property type="molecule type" value="Genomic_DNA"/>
</dbReference>
<organism evidence="1 2">
    <name type="scientific">Kitasatospora setae (strain ATCC 33774 / DSM 43861 / JCM 3304 / KCC A-0304 / NBRC 14216 / KM-6054)</name>
    <name type="common">Streptomyces setae</name>
    <dbReference type="NCBI Taxonomy" id="452652"/>
    <lineage>
        <taxon>Bacteria</taxon>
        <taxon>Bacillati</taxon>
        <taxon>Actinomycetota</taxon>
        <taxon>Actinomycetes</taxon>
        <taxon>Kitasatosporales</taxon>
        <taxon>Streptomycetaceae</taxon>
        <taxon>Kitasatospora</taxon>
    </lineage>
</organism>
<dbReference type="HOGENOM" id="CLU_099459_1_0_11"/>
<dbReference type="eggNOG" id="COG0456">
    <property type="taxonomic scope" value="Bacteria"/>
</dbReference>
<dbReference type="SUPFAM" id="SSF55729">
    <property type="entry name" value="Acyl-CoA N-acyltransferases (Nat)"/>
    <property type="match status" value="1"/>
</dbReference>
<accession>E4N5J3</accession>
<dbReference type="Proteomes" id="UP000007076">
    <property type="component" value="Chromosome"/>
</dbReference>